<evidence type="ECO:0000313" key="2">
    <source>
        <dbReference type="Proteomes" id="UP000011991"/>
    </source>
</evidence>
<keyword evidence="2" id="KW-1185">Reference proteome</keyword>
<dbReference type="Proteomes" id="UP000011991">
    <property type="component" value="Unassembled WGS sequence"/>
</dbReference>
<proteinExistence type="predicted"/>
<protein>
    <submittedName>
        <fullName evidence="1">Uncharacterized protein</fullName>
    </submittedName>
</protein>
<reference evidence="1 2" key="1">
    <citation type="journal article" date="2013" name="Mar. Genomics">
        <title>Expression of sulfatases in Rhodopirellula baltica and the diversity of sulfatases in the genus Rhodopirellula.</title>
        <authorList>
            <person name="Wegner C.E."/>
            <person name="Richter-Heitmann T."/>
            <person name="Klindworth A."/>
            <person name="Klockow C."/>
            <person name="Richter M."/>
            <person name="Achstetter T."/>
            <person name="Glockner F.O."/>
            <person name="Harder J."/>
        </authorList>
    </citation>
    <scope>NUCLEOTIDE SEQUENCE [LARGE SCALE GENOMIC DNA]</scope>
    <source>
        <strain evidence="1 2">SM1</strain>
    </source>
</reference>
<dbReference type="EMBL" id="ANOG01000665">
    <property type="protein sequence ID" value="EMI18448.1"/>
    <property type="molecule type" value="Genomic_DNA"/>
</dbReference>
<name>M5RGD1_9BACT</name>
<dbReference type="PATRIC" id="fig|1265738.3.peg.4657"/>
<organism evidence="1 2">
    <name type="scientific">Rhodopirellula maiorica SM1</name>
    <dbReference type="NCBI Taxonomy" id="1265738"/>
    <lineage>
        <taxon>Bacteria</taxon>
        <taxon>Pseudomonadati</taxon>
        <taxon>Planctomycetota</taxon>
        <taxon>Planctomycetia</taxon>
        <taxon>Pirellulales</taxon>
        <taxon>Pirellulaceae</taxon>
        <taxon>Novipirellula</taxon>
    </lineage>
</organism>
<accession>M5RGD1</accession>
<evidence type="ECO:0000313" key="1">
    <source>
        <dbReference type="EMBL" id="EMI18448.1"/>
    </source>
</evidence>
<gene>
    <name evidence="1" type="ORF">RMSM_04635</name>
</gene>
<comment type="caution">
    <text evidence="1">The sequence shown here is derived from an EMBL/GenBank/DDBJ whole genome shotgun (WGS) entry which is preliminary data.</text>
</comment>
<dbReference type="AlphaFoldDB" id="M5RGD1"/>
<sequence>MHKQKDGGKAKPARIFAATAELNPRKAELATDFLGIPAVILPQPHRVCRLRWNCVRIAPPKGELGMKLKCSRATKNGRPDQRIRPTL</sequence>